<keyword evidence="2" id="KW-1185">Reference proteome</keyword>
<organism evidence="1 2">
    <name type="scientific">Microbulbifer variabilis</name>
    <dbReference type="NCBI Taxonomy" id="266805"/>
    <lineage>
        <taxon>Bacteria</taxon>
        <taxon>Pseudomonadati</taxon>
        <taxon>Pseudomonadota</taxon>
        <taxon>Gammaproteobacteria</taxon>
        <taxon>Cellvibrionales</taxon>
        <taxon>Microbulbiferaceae</taxon>
        <taxon>Microbulbifer</taxon>
    </lineage>
</organism>
<dbReference type="EMBL" id="CP092418">
    <property type="protein sequence ID" value="USD22502.1"/>
    <property type="molecule type" value="Genomic_DNA"/>
</dbReference>
<dbReference type="InterPro" id="IPR006597">
    <property type="entry name" value="Sel1-like"/>
</dbReference>
<reference evidence="1" key="1">
    <citation type="submission" date="2022-02" db="EMBL/GenBank/DDBJ databases">
        <title>Coral-associated bacteria.</title>
        <authorList>
            <person name="Tang K."/>
            <person name="Wang X."/>
        </authorList>
    </citation>
    <scope>NUCLEOTIDE SEQUENCE</scope>
    <source>
        <strain evidence="1">SCSIO 43006</strain>
    </source>
</reference>
<dbReference type="RefSeq" id="WP_252084860.1">
    <property type="nucleotide sequence ID" value="NZ_CP092418.1"/>
</dbReference>
<name>A0ABY4VJ72_9GAMM</name>
<dbReference type="Pfam" id="PF08238">
    <property type="entry name" value="Sel1"/>
    <property type="match status" value="2"/>
</dbReference>
<proteinExistence type="predicted"/>
<dbReference type="Proteomes" id="UP001055658">
    <property type="component" value="Chromosome"/>
</dbReference>
<dbReference type="Gene3D" id="1.25.40.10">
    <property type="entry name" value="Tetratricopeptide repeat domain"/>
    <property type="match status" value="1"/>
</dbReference>
<evidence type="ECO:0000313" key="1">
    <source>
        <dbReference type="EMBL" id="USD22502.1"/>
    </source>
</evidence>
<dbReference type="InterPro" id="IPR011990">
    <property type="entry name" value="TPR-like_helical_dom_sf"/>
</dbReference>
<evidence type="ECO:0000313" key="2">
    <source>
        <dbReference type="Proteomes" id="UP001055658"/>
    </source>
</evidence>
<accession>A0ABY4VJ72</accession>
<dbReference type="SUPFAM" id="SSF81901">
    <property type="entry name" value="HCP-like"/>
    <property type="match status" value="1"/>
</dbReference>
<sequence>MRNSMLLILALFSAPVLSKEDCGPESIGLEKSSNVAEKLYYTGTCHYRNEDYELSARSWEELSNLKKVDPEFQGLQVDVLNNLGYLTFFGFGIKQNQQLAVSYWVKAVSLGHYESEYHLCHAYADKEQSTYNLAKARKHCEKALLIYKGMENPDKDIMSTLKKYNAQVNG</sequence>
<gene>
    <name evidence="1" type="ORF">MJO52_05065</name>
</gene>
<protein>
    <submittedName>
        <fullName evidence="1">Sel1 repeat family protein</fullName>
    </submittedName>
</protein>